<keyword evidence="3" id="KW-1185">Reference proteome</keyword>
<dbReference type="RefSeq" id="WP_259549815.1">
    <property type="nucleotide sequence ID" value="NZ_BAABHW010000004.1"/>
</dbReference>
<dbReference type="Proteomes" id="UP001499910">
    <property type="component" value="Unassembled WGS sequence"/>
</dbReference>
<dbReference type="EMBL" id="BAABHW010000004">
    <property type="protein sequence ID" value="GAA5076764.1"/>
    <property type="molecule type" value="Genomic_DNA"/>
</dbReference>
<sequence>MSESVRFANVISALSDVMGMAETTGDLENRLDVADDIEEALAWYEMVAYFDLRIARHQHAAELMQSILTEVLVLNRSTCVCWHPTIRLEWPARPRNGGTQINCHGVRGARSPRRCECRYEAIGAMLALDGVVRGDLARHAPSSERGTPWQKALMSRKSGRRVSPGNRNGPTGGRAQRWQRAVPPTSTARRAGQIAPSVSDRNLSIHFRRLNMSK</sequence>
<evidence type="ECO:0000313" key="3">
    <source>
        <dbReference type="Proteomes" id="UP001499910"/>
    </source>
</evidence>
<accession>A0ABP9LIQ8</accession>
<name>A0ABP9LIQ8_9RHOB</name>
<gene>
    <name evidence="2" type="ORF">GCM10023209_26240</name>
</gene>
<proteinExistence type="predicted"/>
<protein>
    <submittedName>
        <fullName evidence="2">Uncharacterized protein</fullName>
    </submittedName>
</protein>
<feature type="region of interest" description="Disordered" evidence="1">
    <location>
        <begin position="139"/>
        <end position="193"/>
    </location>
</feature>
<reference evidence="3" key="1">
    <citation type="journal article" date="2019" name="Int. J. Syst. Evol. Microbiol.">
        <title>The Global Catalogue of Microorganisms (GCM) 10K type strain sequencing project: providing services to taxonomists for standard genome sequencing and annotation.</title>
        <authorList>
            <consortium name="The Broad Institute Genomics Platform"/>
            <consortium name="The Broad Institute Genome Sequencing Center for Infectious Disease"/>
            <person name="Wu L."/>
            <person name="Ma J."/>
        </authorList>
    </citation>
    <scope>NUCLEOTIDE SEQUENCE [LARGE SCALE GENOMIC DNA]</scope>
    <source>
        <strain evidence="3">JCM 18015</strain>
    </source>
</reference>
<evidence type="ECO:0000256" key="1">
    <source>
        <dbReference type="SAM" id="MobiDB-lite"/>
    </source>
</evidence>
<comment type="caution">
    <text evidence="2">The sequence shown here is derived from an EMBL/GenBank/DDBJ whole genome shotgun (WGS) entry which is preliminary data.</text>
</comment>
<organism evidence="2 3">
    <name type="scientific">[Roseibacterium] beibuensis</name>
    <dbReference type="NCBI Taxonomy" id="1193142"/>
    <lineage>
        <taxon>Bacteria</taxon>
        <taxon>Pseudomonadati</taxon>
        <taxon>Pseudomonadota</taxon>
        <taxon>Alphaproteobacteria</taxon>
        <taxon>Rhodobacterales</taxon>
        <taxon>Roseobacteraceae</taxon>
        <taxon>Roseicyclus</taxon>
    </lineage>
</organism>
<evidence type="ECO:0000313" key="2">
    <source>
        <dbReference type="EMBL" id="GAA5076764.1"/>
    </source>
</evidence>